<dbReference type="AlphaFoldDB" id="A0A9D3VI55"/>
<feature type="non-terminal residue" evidence="1">
    <location>
        <position position="1"/>
    </location>
</feature>
<name>A0A9D3VI55_9ROSI</name>
<organism evidence="1 2">
    <name type="scientific">Gossypium stocksii</name>
    <dbReference type="NCBI Taxonomy" id="47602"/>
    <lineage>
        <taxon>Eukaryota</taxon>
        <taxon>Viridiplantae</taxon>
        <taxon>Streptophyta</taxon>
        <taxon>Embryophyta</taxon>
        <taxon>Tracheophyta</taxon>
        <taxon>Spermatophyta</taxon>
        <taxon>Magnoliopsida</taxon>
        <taxon>eudicotyledons</taxon>
        <taxon>Gunneridae</taxon>
        <taxon>Pentapetalae</taxon>
        <taxon>rosids</taxon>
        <taxon>malvids</taxon>
        <taxon>Malvales</taxon>
        <taxon>Malvaceae</taxon>
        <taxon>Malvoideae</taxon>
        <taxon>Gossypium</taxon>
    </lineage>
</organism>
<sequence length="70" mass="8066">VIFRNFAFSFIDNMLRIGGASNSIVPVRQLILVLVTRKSYACTTKRKELEWVLSVRGIKLPNFTYEFSLP</sequence>
<evidence type="ECO:0000313" key="2">
    <source>
        <dbReference type="Proteomes" id="UP000828251"/>
    </source>
</evidence>
<keyword evidence="2" id="KW-1185">Reference proteome</keyword>
<dbReference type="EMBL" id="JAIQCV010000007">
    <property type="protein sequence ID" value="KAH1083321.1"/>
    <property type="molecule type" value="Genomic_DNA"/>
</dbReference>
<dbReference type="Proteomes" id="UP000828251">
    <property type="component" value="Unassembled WGS sequence"/>
</dbReference>
<dbReference type="OrthoDB" id="10629278at2759"/>
<comment type="caution">
    <text evidence="1">The sequence shown here is derived from an EMBL/GenBank/DDBJ whole genome shotgun (WGS) entry which is preliminary data.</text>
</comment>
<gene>
    <name evidence="1" type="ORF">J1N35_023082</name>
</gene>
<proteinExistence type="predicted"/>
<reference evidence="1 2" key="1">
    <citation type="journal article" date="2021" name="Plant Biotechnol. J.">
        <title>Multi-omics assisted identification of the key and species-specific regulatory components of drought-tolerant mechanisms in Gossypium stocksii.</title>
        <authorList>
            <person name="Yu D."/>
            <person name="Ke L."/>
            <person name="Zhang D."/>
            <person name="Wu Y."/>
            <person name="Sun Y."/>
            <person name="Mei J."/>
            <person name="Sun J."/>
            <person name="Sun Y."/>
        </authorList>
    </citation>
    <scope>NUCLEOTIDE SEQUENCE [LARGE SCALE GENOMIC DNA]</scope>
    <source>
        <strain evidence="2">cv. E1</strain>
        <tissue evidence="1">Leaf</tissue>
    </source>
</reference>
<accession>A0A9D3VI55</accession>
<protein>
    <submittedName>
        <fullName evidence="1">Uncharacterized protein</fullName>
    </submittedName>
</protein>
<evidence type="ECO:0000313" key="1">
    <source>
        <dbReference type="EMBL" id="KAH1083321.1"/>
    </source>
</evidence>